<name>A0A9D4EN85_DREPO</name>
<keyword evidence="3" id="KW-1185">Reference proteome</keyword>
<gene>
    <name evidence="2" type="ORF">DPMN_158847</name>
</gene>
<dbReference type="EMBL" id="JAIWYP010000008">
    <property type="protein sequence ID" value="KAH3781022.1"/>
    <property type="molecule type" value="Genomic_DNA"/>
</dbReference>
<feature type="region of interest" description="Disordered" evidence="1">
    <location>
        <begin position="13"/>
        <end position="33"/>
    </location>
</feature>
<evidence type="ECO:0000256" key="1">
    <source>
        <dbReference type="SAM" id="MobiDB-lite"/>
    </source>
</evidence>
<dbReference type="AlphaFoldDB" id="A0A9D4EN85"/>
<proteinExistence type="predicted"/>
<sequence length="100" mass="11159">MSPKTCRHILLGTQVPTEHHSSTSRPTSAPRVWSRHQESLSTTMLYCAALEGGCRCGLKITLDGRCDNDVPPNDDILSAAYNRNDWLTIYMLSFEIAYNG</sequence>
<organism evidence="2 3">
    <name type="scientific">Dreissena polymorpha</name>
    <name type="common">Zebra mussel</name>
    <name type="synonym">Mytilus polymorpha</name>
    <dbReference type="NCBI Taxonomy" id="45954"/>
    <lineage>
        <taxon>Eukaryota</taxon>
        <taxon>Metazoa</taxon>
        <taxon>Spiralia</taxon>
        <taxon>Lophotrochozoa</taxon>
        <taxon>Mollusca</taxon>
        <taxon>Bivalvia</taxon>
        <taxon>Autobranchia</taxon>
        <taxon>Heteroconchia</taxon>
        <taxon>Euheterodonta</taxon>
        <taxon>Imparidentia</taxon>
        <taxon>Neoheterodontei</taxon>
        <taxon>Myida</taxon>
        <taxon>Dreissenoidea</taxon>
        <taxon>Dreissenidae</taxon>
        <taxon>Dreissena</taxon>
    </lineage>
</organism>
<comment type="caution">
    <text evidence="2">The sequence shown here is derived from an EMBL/GenBank/DDBJ whole genome shotgun (WGS) entry which is preliminary data.</text>
</comment>
<accession>A0A9D4EN85</accession>
<reference evidence="2" key="2">
    <citation type="submission" date="2020-11" db="EMBL/GenBank/DDBJ databases">
        <authorList>
            <person name="McCartney M.A."/>
            <person name="Auch B."/>
            <person name="Kono T."/>
            <person name="Mallez S."/>
            <person name="Becker A."/>
            <person name="Gohl D.M."/>
            <person name="Silverstein K.A.T."/>
            <person name="Koren S."/>
            <person name="Bechman K.B."/>
            <person name="Herman A."/>
            <person name="Abrahante J.E."/>
            <person name="Garbe J."/>
        </authorList>
    </citation>
    <scope>NUCLEOTIDE SEQUENCE</scope>
    <source>
        <strain evidence="2">Duluth1</strain>
        <tissue evidence="2">Whole animal</tissue>
    </source>
</reference>
<evidence type="ECO:0000313" key="3">
    <source>
        <dbReference type="Proteomes" id="UP000828390"/>
    </source>
</evidence>
<evidence type="ECO:0000313" key="2">
    <source>
        <dbReference type="EMBL" id="KAH3781022.1"/>
    </source>
</evidence>
<protein>
    <submittedName>
        <fullName evidence="2">Uncharacterized protein</fullName>
    </submittedName>
</protein>
<reference evidence="2" key="1">
    <citation type="journal article" date="2019" name="bioRxiv">
        <title>The Genome of the Zebra Mussel, Dreissena polymorpha: A Resource for Invasive Species Research.</title>
        <authorList>
            <person name="McCartney M.A."/>
            <person name="Auch B."/>
            <person name="Kono T."/>
            <person name="Mallez S."/>
            <person name="Zhang Y."/>
            <person name="Obille A."/>
            <person name="Becker A."/>
            <person name="Abrahante J.E."/>
            <person name="Garbe J."/>
            <person name="Badalamenti J.P."/>
            <person name="Herman A."/>
            <person name="Mangelson H."/>
            <person name="Liachko I."/>
            <person name="Sullivan S."/>
            <person name="Sone E.D."/>
            <person name="Koren S."/>
            <person name="Silverstein K.A.T."/>
            <person name="Beckman K.B."/>
            <person name="Gohl D.M."/>
        </authorList>
    </citation>
    <scope>NUCLEOTIDE SEQUENCE</scope>
    <source>
        <strain evidence="2">Duluth1</strain>
        <tissue evidence="2">Whole animal</tissue>
    </source>
</reference>
<dbReference type="Proteomes" id="UP000828390">
    <property type="component" value="Unassembled WGS sequence"/>
</dbReference>